<name>A0A917XI68_9ACTN</name>
<organism evidence="4 5">
    <name type="scientific">Streptomyces fuscichromogenes</name>
    <dbReference type="NCBI Taxonomy" id="1324013"/>
    <lineage>
        <taxon>Bacteria</taxon>
        <taxon>Bacillati</taxon>
        <taxon>Actinomycetota</taxon>
        <taxon>Actinomycetes</taxon>
        <taxon>Kitasatosporales</taxon>
        <taxon>Streptomycetaceae</taxon>
        <taxon>Streptomyces</taxon>
    </lineage>
</organism>
<comment type="caution">
    <text evidence="4">The sequence shown here is derived from an EMBL/GenBank/DDBJ whole genome shotgun (WGS) entry which is preliminary data.</text>
</comment>
<dbReference type="InterPro" id="IPR025736">
    <property type="entry name" value="PucR_C-HTH_dom"/>
</dbReference>
<dbReference type="PANTHER" id="PTHR33744:SF1">
    <property type="entry name" value="DNA-BINDING TRANSCRIPTIONAL ACTIVATOR ADER"/>
    <property type="match status" value="1"/>
</dbReference>
<evidence type="ECO:0000313" key="5">
    <source>
        <dbReference type="Proteomes" id="UP000653411"/>
    </source>
</evidence>
<evidence type="ECO:0000259" key="3">
    <source>
        <dbReference type="Pfam" id="PF13556"/>
    </source>
</evidence>
<feature type="region of interest" description="Disordered" evidence="1">
    <location>
        <begin position="467"/>
        <end position="489"/>
    </location>
</feature>
<feature type="compositionally biased region" description="Low complexity" evidence="1">
    <location>
        <begin position="467"/>
        <end position="476"/>
    </location>
</feature>
<dbReference type="InterPro" id="IPR012914">
    <property type="entry name" value="PucR_dom"/>
</dbReference>
<dbReference type="InterPro" id="IPR051448">
    <property type="entry name" value="CdaR-like_regulators"/>
</dbReference>
<feature type="domain" description="PucR C-terminal helix-turn-helix" evidence="3">
    <location>
        <begin position="386"/>
        <end position="438"/>
    </location>
</feature>
<reference evidence="4" key="2">
    <citation type="submission" date="2020-09" db="EMBL/GenBank/DDBJ databases">
        <authorList>
            <person name="Sun Q."/>
            <person name="Zhou Y."/>
        </authorList>
    </citation>
    <scope>NUCLEOTIDE SEQUENCE</scope>
    <source>
        <strain evidence="4">CGMCC 4.7110</strain>
    </source>
</reference>
<accession>A0A917XI68</accession>
<dbReference type="Gene3D" id="1.10.10.2840">
    <property type="entry name" value="PucR C-terminal helix-turn-helix domain"/>
    <property type="match status" value="1"/>
</dbReference>
<evidence type="ECO:0000313" key="4">
    <source>
        <dbReference type="EMBL" id="GGN28654.1"/>
    </source>
</evidence>
<evidence type="ECO:0000256" key="1">
    <source>
        <dbReference type="SAM" id="MobiDB-lite"/>
    </source>
</evidence>
<evidence type="ECO:0000259" key="2">
    <source>
        <dbReference type="Pfam" id="PF07905"/>
    </source>
</evidence>
<proteinExistence type="predicted"/>
<sequence length="489" mass="51428">MGLRLIHVFTLLWPKHEGNVRKVPSGQPPAGRNVSGRARPLEVAVPALTLREVLALDPVRAARPELLAGEGALDRPVRWVHSSEVYEGANFLDGGELLLTNGFGLTDAADEVRRRYVRELAARGAAGLAVEVGRALPSMPPEVTDEARRLGLPLLALHRVVPFVRIAEAANRAIVARGLSGRRTLVRPWGDDHAAALLADLADGQALNQPEVEARAALAGFHPGPGARLLGVSLHGSRGVGAVDRAVRVLGGAGVLRSAFPGDVLALLAVPAAVPGDPVRAVQEAFRGAAEPGATVAVGHAVGPGGWLHWSETLRAARTTLELALTVPPAEPALPEGPSVTSARALALERELTRGGVAANRERLAALVQHTLGPLLAWEAAHPSDLVRTLEVHLRHGCSPTRTAALLHIGRQSLYQRLERIESLLGLEIGDPDLLGELLTAACAHRVVRQRPEGARGPVRSAAAAACARPATTARQPADDMSGHFPRSA</sequence>
<reference evidence="4" key="1">
    <citation type="journal article" date="2014" name="Int. J. Syst. Evol. Microbiol.">
        <title>Complete genome sequence of Corynebacterium casei LMG S-19264T (=DSM 44701T), isolated from a smear-ripened cheese.</title>
        <authorList>
            <consortium name="US DOE Joint Genome Institute (JGI-PGF)"/>
            <person name="Walter F."/>
            <person name="Albersmeier A."/>
            <person name="Kalinowski J."/>
            <person name="Ruckert C."/>
        </authorList>
    </citation>
    <scope>NUCLEOTIDE SEQUENCE</scope>
    <source>
        <strain evidence="4">CGMCC 4.7110</strain>
    </source>
</reference>
<dbReference type="PANTHER" id="PTHR33744">
    <property type="entry name" value="CARBOHYDRATE DIACID REGULATOR"/>
    <property type="match status" value="1"/>
</dbReference>
<protein>
    <recommendedName>
        <fullName evidence="6">Transcriptional regulator</fullName>
    </recommendedName>
</protein>
<feature type="domain" description="Purine catabolism PurC-like" evidence="2">
    <location>
        <begin position="52"/>
        <end position="174"/>
    </location>
</feature>
<dbReference type="EMBL" id="BMML01000017">
    <property type="protein sequence ID" value="GGN28654.1"/>
    <property type="molecule type" value="Genomic_DNA"/>
</dbReference>
<dbReference type="Proteomes" id="UP000653411">
    <property type="component" value="Unassembled WGS sequence"/>
</dbReference>
<dbReference type="Pfam" id="PF13556">
    <property type="entry name" value="HTH_30"/>
    <property type="match status" value="1"/>
</dbReference>
<keyword evidence="5" id="KW-1185">Reference proteome</keyword>
<dbReference type="InterPro" id="IPR042070">
    <property type="entry name" value="PucR_C-HTH_sf"/>
</dbReference>
<gene>
    <name evidence="4" type="ORF">GCM10011578_064860</name>
</gene>
<dbReference type="AlphaFoldDB" id="A0A917XI68"/>
<dbReference type="Pfam" id="PF07905">
    <property type="entry name" value="PucR"/>
    <property type="match status" value="1"/>
</dbReference>
<evidence type="ECO:0008006" key="6">
    <source>
        <dbReference type="Google" id="ProtNLM"/>
    </source>
</evidence>